<proteinExistence type="predicted"/>
<evidence type="ECO:0000313" key="1">
    <source>
        <dbReference type="EMBL" id="CAF4470049.1"/>
    </source>
</evidence>
<feature type="non-terminal residue" evidence="1">
    <location>
        <position position="1"/>
    </location>
</feature>
<accession>A0A8S2X0F0</accession>
<protein>
    <submittedName>
        <fullName evidence="1">Uncharacterized protein</fullName>
    </submittedName>
</protein>
<dbReference type="Proteomes" id="UP000681720">
    <property type="component" value="Unassembled WGS sequence"/>
</dbReference>
<organism evidence="1 4">
    <name type="scientific">Rotaria magnacalcarata</name>
    <dbReference type="NCBI Taxonomy" id="392030"/>
    <lineage>
        <taxon>Eukaryota</taxon>
        <taxon>Metazoa</taxon>
        <taxon>Spiralia</taxon>
        <taxon>Gnathifera</taxon>
        <taxon>Rotifera</taxon>
        <taxon>Eurotatoria</taxon>
        <taxon>Bdelloidea</taxon>
        <taxon>Philodinida</taxon>
        <taxon>Philodinidae</taxon>
        <taxon>Rotaria</taxon>
    </lineage>
</organism>
<evidence type="ECO:0000313" key="2">
    <source>
        <dbReference type="EMBL" id="CAF4689306.1"/>
    </source>
</evidence>
<dbReference type="AlphaFoldDB" id="A0A8S2X0F0"/>
<sequence>WRERADAKVCCDYGLHVAITHWNEQVAADMETLAKEQDNYKL</sequence>
<evidence type="ECO:0000313" key="4">
    <source>
        <dbReference type="Proteomes" id="UP000681967"/>
    </source>
</evidence>
<dbReference type="EMBL" id="CAJOBI010123370">
    <property type="protein sequence ID" value="CAF4689306.1"/>
    <property type="molecule type" value="Genomic_DNA"/>
</dbReference>
<evidence type="ECO:0000313" key="3">
    <source>
        <dbReference type="EMBL" id="CAF4816637.1"/>
    </source>
</evidence>
<dbReference type="EMBL" id="CAJOBJ010153584">
    <property type="protein sequence ID" value="CAF4816637.1"/>
    <property type="molecule type" value="Genomic_DNA"/>
</dbReference>
<name>A0A8S2X0F0_9BILA</name>
<dbReference type="Proteomes" id="UP000676336">
    <property type="component" value="Unassembled WGS sequence"/>
</dbReference>
<gene>
    <name evidence="1" type="ORF">BYL167_LOCUS34618</name>
    <name evidence="3" type="ORF">GIL414_LOCUS47816</name>
    <name evidence="2" type="ORF">SMN809_LOCUS42597</name>
</gene>
<dbReference type="Proteomes" id="UP000681967">
    <property type="component" value="Unassembled WGS sequence"/>
</dbReference>
<dbReference type="Gene3D" id="3.20.20.140">
    <property type="entry name" value="Metal-dependent hydrolases"/>
    <property type="match status" value="1"/>
</dbReference>
<dbReference type="InterPro" id="IPR032466">
    <property type="entry name" value="Metal_Hydrolase"/>
</dbReference>
<dbReference type="SUPFAM" id="SSF51556">
    <property type="entry name" value="Metallo-dependent hydrolases"/>
    <property type="match status" value="1"/>
</dbReference>
<reference evidence="1" key="1">
    <citation type="submission" date="2021-02" db="EMBL/GenBank/DDBJ databases">
        <authorList>
            <person name="Nowell W R."/>
        </authorList>
    </citation>
    <scope>NUCLEOTIDE SEQUENCE</scope>
</reference>
<dbReference type="EMBL" id="CAJOBH010070583">
    <property type="protein sequence ID" value="CAF4470049.1"/>
    <property type="molecule type" value="Genomic_DNA"/>
</dbReference>
<comment type="caution">
    <text evidence="1">The sequence shown here is derived from an EMBL/GenBank/DDBJ whole genome shotgun (WGS) entry which is preliminary data.</text>
</comment>